<gene>
    <name evidence="12" type="ORF">PENTCL1PPCAC_12179</name>
</gene>
<dbReference type="SUPFAM" id="SSF81324">
    <property type="entry name" value="Voltage-gated potassium channels"/>
    <property type="match status" value="2"/>
</dbReference>
<evidence type="ECO:0000313" key="13">
    <source>
        <dbReference type="Proteomes" id="UP001432027"/>
    </source>
</evidence>
<evidence type="ECO:0000256" key="2">
    <source>
        <dbReference type="ARBA" id="ARBA00022448"/>
    </source>
</evidence>
<feature type="compositionally biased region" description="Low complexity" evidence="9">
    <location>
        <begin position="415"/>
        <end position="429"/>
    </location>
</feature>
<comment type="subcellular location">
    <subcellularLocation>
        <location evidence="1">Membrane</location>
        <topology evidence="1">Multi-pass membrane protein</topology>
    </subcellularLocation>
</comment>
<feature type="domain" description="Potassium channel" evidence="11">
    <location>
        <begin position="132"/>
        <end position="187"/>
    </location>
</feature>
<keyword evidence="13" id="KW-1185">Reference proteome</keyword>
<sequence length="438" mass="49208">VGEVKSHPRVAHLRSRHRVRYHSFFSNSDSLVSEDSASEEDAEQPSCLILLMTGFIVVLVVIFLTISGTLIFKTIGQHEARPPDLPECLEKARKWAVQHTAKNRTWTPEEVQRHILATLEEAKRCDLDKKMILSASDASVYAWSLYSTVGYGDMFMHSGTGQIVTIFYAFFSSALYLAVKAECGTIIARHLSDVIHFFRMAFRRISCFKHRDPHPHPLRPFVRFIICLGLFFTLMLILAVYMKVVEGDHWSWGTALYFAYVTMALIGLGDVVPNKKVPFIIFAQPLLLVGDTLLAQANWYMQDRLRYGLHSLLRMCQCERKTDGKAVAGDATNQYPSVTSKMLPLVPSKSTTTLKSNNMKLTKKDRLQFKPRHKGDSNYSLQKIPNDNVFGPDKKQSSSTPTLSATQKSASIEAKSTGPSKSKSSSAEPVPKEKESLL</sequence>
<dbReference type="GO" id="GO:0030322">
    <property type="term" value="P:stabilization of membrane potential"/>
    <property type="evidence" value="ECO:0007669"/>
    <property type="project" value="TreeGrafter"/>
</dbReference>
<keyword evidence="7 8" id="KW-0407">Ion channel</keyword>
<evidence type="ECO:0000256" key="1">
    <source>
        <dbReference type="ARBA" id="ARBA00004141"/>
    </source>
</evidence>
<keyword evidence="6 10" id="KW-0472">Membrane</keyword>
<evidence type="ECO:0000313" key="12">
    <source>
        <dbReference type="EMBL" id="GMS90004.1"/>
    </source>
</evidence>
<evidence type="ECO:0000259" key="11">
    <source>
        <dbReference type="Pfam" id="PF07885"/>
    </source>
</evidence>
<evidence type="ECO:0000256" key="7">
    <source>
        <dbReference type="ARBA" id="ARBA00023303"/>
    </source>
</evidence>
<dbReference type="PANTHER" id="PTHR11003">
    <property type="entry name" value="POTASSIUM CHANNEL, SUBFAMILY K"/>
    <property type="match status" value="1"/>
</dbReference>
<feature type="region of interest" description="Disordered" evidence="9">
    <location>
        <begin position="365"/>
        <end position="438"/>
    </location>
</feature>
<evidence type="ECO:0000256" key="3">
    <source>
        <dbReference type="ARBA" id="ARBA00022692"/>
    </source>
</evidence>
<keyword evidence="4 10" id="KW-1133">Transmembrane helix</keyword>
<dbReference type="GO" id="GO:0022841">
    <property type="term" value="F:potassium ion leak channel activity"/>
    <property type="evidence" value="ECO:0007669"/>
    <property type="project" value="TreeGrafter"/>
</dbReference>
<feature type="transmembrane region" description="Helical" evidence="10">
    <location>
        <begin position="279"/>
        <end position="301"/>
    </location>
</feature>
<feature type="compositionally biased region" description="Polar residues" evidence="9">
    <location>
        <begin position="397"/>
        <end position="410"/>
    </location>
</feature>
<dbReference type="EMBL" id="BTSX01000003">
    <property type="protein sequence ID" value="GMS90004.1"/>
    <property type="molecule type" value="Genomic_DNA"/>
</dbReference>
<reference evidence="12" key="1">
    <citation type="submission" date="2023-10" db="EMBL/GenBank/DDBJ databases">
        <title>Genome assembly of Pristionchus species.</title>
        <authorList>
            <person name="Yoshida K."/>
            <person name="Sommer R.J."/>
        </authorList>
    </citation>
    <scope>NUCLEOTIDE SEQUENCE</scope>
    <source>
        <strain evidence="12">RS0144</strain>
    </source>
</reference>
<comment type="caution">
    <text evidence="12">The sequence shown here is derived from an EMBL/GenBank/DDBJ whole genome shotgun (WGS) entry which is preliminary data.</text>
</comment>
<accession>A0AAV5T418</accession>
<keyword evidence="3 8" id="KW-0812">Transmembrane</keyword>
<proteinExistence type="inferred from homology"/>
<evidence type="ECO:0000256" key="8">
    <source>
        <dbReference type="RuleBase" id="RU003857"/>
    </source>
</evidence>
<feature type="domain" description="Potassium channel" evidence="11">
    <location>
        <begin position="232"/>
        <end position="281"/>
    </location>
</feature>
<dbReference type="PANTHER" id="PTHR11003:SF337">
    <property type="entry name" value="POTASSIUM CHANNEL DOMAIN-CONTAINING PROTEIN"/>
    <property type="match status" value="1"/>
</dbReference>
<feature type="transmembrane region" description="Helical" evidence="10">
    <location>
        <begin position="254"/>
        <end position="272"/>
    </location>
</feature>
<dbReference type="GO" id="GO:0015271">
    <property type="term" value="F:outward rectifier potassium channel activity"/>
    <property type="evidence" value="ECO:0007669"/>
    <property type="project" value="TreeGrafter"/>
</dbReference>
<comment type="similarity">
    <text evidence="8">Belongs to the two pore domain potassium channel (TC 1.A.1.8) family.</text>
</comment>
<dbReference type="GO" id="GO:0005886">
    <property type="term" value="C:plasma membrane"/>
    <property type="evidence" value="ECO:0007669"/>
    <property type="project" value="TreeGrafter"/>
</dbReference>
<dbReference type="PRINTS" id="PR01333">
    <property type="entry name" value="2POREKCHANEL"/>
</dbReference>
<keyword evidence="5 8" id="KW-0406">Ion transport</keyword>
<feature type="non-terminal residue" evidence="12">
    <location>
        <position position="1"/>
    </location>
</feature>
<dbReference type="Pfam" id="PF07885">
    <property type="entry name" value="Ion_trans_2"/>
    <property type="match status" value="2"/>
</dbReference>
<dbReference type="Proteomes" id="UP001432027">
    <property type="component" value="Unassembled WGS sequence"/>
</dbReference>
<dbReference type="AlphaFoldDB" id="A0AAV5T418"/>
<organism evidence="12 13">
    <name type="scientific">Pristionchus entomophagus</name>
    <dbReference type="NCBI Taxonomy" id="358040"/>
    <lineage>
        <taxon>Eukaryota</taxon>
        <taxon>Metazoa</taxon>
        <taxon>Ecdysozoa</taxon>
        <taxon>Nematoda</taxon>
        <taxon>Chromadorea</taxon>
        <taxon>Rhabditida</taxon>
        <taxon>Rhabditina</taxon>
        <taxon>Diplogasteromorpha</taxon>
        <taxon>Diplogasteroidea</taxon>
        <taxon>Neodiplogasteridae</taxon>
        <taxon>Pristionchus</taxon>
    </lineage>
</organism>
<protein>
    <recommendedName>
        <fullName evidence="11">Potassium channel domain-containing protein</fullName>
    </recommendedName>
</protein>
<evidence type="ECO:0000256" key="6">
    <source>
        <dbReference type="ARBA" id="ARBA00023136"/>
    </source>
</evidence>
<feature type="transmembrane region" description="Helical" evidence="10">
    <location>
        <begin position="48"/>
        <end position="72"/>
    </location>
</feature>
<name>A0AAV5T418_9BILA</name>
<feature type="transmembrane region" description="Helical" evidence="10">
    <location>
        <begin position="161"/>
        <end position="179"/>
    </location>
</feature>
<dbReference type="InterPro" id="IPR013099">
    <property type="entry name" value="K_chnl_dom"/>
</dbReference>
<keyword evidence="2 8" id="KW-0813">Transport</keyword>
<evidence type="ECO:0000256" key="10">
    <source>
        <dbReference type="SAM" id="Phobius"/>
    </source>
</evidence>
<evidence type="ECO:0000256" key="9">
    <source>
        <dbReference type="SAM" id="MobiDB-lite"/>
    </source>
</evidence>
<evidence type="ECO:0000256" key="5">
    <source>
        <dbReference type="ARBA" id="ARBA00023065"/>
    </source>
</evidence>
<feature type="transmembrane region" description="Helical" evidence="10">
    <location>
        <begin position="221"/>
        <end position="242"/>
    </location>
</feature>
<dbReference type="Gene3D" id="1.10.287.70">
    <property type="match status" value="1"/>
</dbReference>
<evidence type="ECO:0000256" key="4">
    <source>
        <dbReference type="ARBA" id="ARBA00022989"/>
    </source>
</evidence>
<dbReference type="InterPro" id="IPR003280">
    <property type="entry name" value="2pore_dom_K_chnl"/>
</dbReference>